<evidence type="ECO:0000256" key="2">
    <source>
        <dbReference type="ARBA" id="ARBA00010992"/>
    </source>
</evidence>
<sequence length="336" mass="36179">MSSKEENGTTAHTPETSSVDKHNALPGDAQVVEVTNADYALALESGPKLSATSPRSIQLFLILLVAFMGSMSNGFDGQVMGAVNGMHQYLEFFGIPQDEGGGVGTPTALIFGIYSVGSIVGVLVAGPLADGRFGRRGGMFIGALIIVVGAIVVTAAKNRDYLLAGRFVLGFGVSITTTACPAYVVEMAPPQWRGRLTGLYNTFYYAGSILCTGISIGTGKLSSTASWRAPLGIQIGPAAILAMFVWLLPESPRWLISVNRKEEARRILAKYHGNGDENAPLVQLEWKEFEESIKLDASDKRWFDYSELVNTPNARYRTFMMLLMGFFGQWSGNGLG</sequence>
<feature type="transmembrane region" description="Helical" evidence="7">
    <location>
        <begin position="229"/>
        <end position="248"/>
    </location>
</feature>
<comment type="caution">
    <text evidence="9">The sequence shown here is derived from an EMBL/GenBank/DDBJ whole genome shotgun (WGS) entry which is preliminary data.</text>
</comment>
<feature type="compositionally biased region" description="Polar residues" evidence="6">
    <location>
        <begin position="8"/>
        <end position="17"/>
    </location>
</feature>
<feature type="domain" description="Major facilitator superfamily (MFS) profile" evidence="8">
    <location>
        <begin position="62"/>
        <end position="336"/>
    </location>
</feature>
<keyword evidence="4 7" id="KW-1133">Transmembrane helix</keyword>
<keyword evidence="10" id="KW-1185">Reference proteome</keyword>
<dbReference type="EMBL" id="JAYKXP010000003">
    <property type="protein sequence ID" value="KAK7060366.1"/>
    <property type="molecule type" value="Genomic_DNA"/>
</dbReference>
<keyword evidence="3 7" id="KW-0812">Transmembrane</keyword>
<feature type="transmembrane region" description="Helical" evidence="7">
    <location>
        <begin position="57"/>
        <end position="75"/>
    </location>
</feature>
<feature type="region of interest" description="Disordered" evidence="6">
    <location>
        <begin position="1"/>
        <end position="24"/>
    </location>
</feature>
<protein>
    <recommendedName>
        <fullName evidence="8">Major facilitator superfamily (MFS) profile domain-containing protein</fullName>
    </recommendedName>
</protein>
<gene>
    <name evidence="9" type="ORF">VNI00_001131</name>
</gene>
<evidence type="ECO:0000256" key="4">
    <source>
        <dbReference type="ARBA" id="ARBA00022989"/>
    </source>
</evidence>
<dbReference type="GO" id="GO:0016020">
    <property type="term" value="C:membrane"/>
    <property type="evidence" value="ECO:0007669"/>
    <property type="project" value="UniProtKB-SubCell"/>
</dbReference>
<evidence type="ECO:0000313" key="10">
    <source>
        <dbReference type="Proteomes" id="UP001383192"/>
    </source>
</evidence>
<evidence type="ECO:0000256" key="7">
    <source>
        <dbReference type="SAM" id="Phobius"/>
    </source>
</evidence>
<dbReference type="InterPro" id="IPR050360">
    <property type="entry name" value="MFS_Sugar_Transporters"/>
</dbReference>
<evidence type="ECO:0000256" key="3">
    <source>
        <dbReference type="ARBA" id="ARBA00022692"/>
    </source>
</evidence>
<feature type="transmembrane region" description="Helical" evidence="7">
    <location>
        <begin position="138"/>
        <end position="156"/>
    </location>
</feature>
<dbReference type="Pfam" id="PF00083">
    <property type="entry name" value="Sugar_tr"/>
    <property type="match status" value="1"/>
</dbReference>
<dbReference type="PROSITE" id="PS50850">
    <property type="entry name" value="MFS"/>
    <property type="match status" value="1"/>
</dbReference>
<dbReference type="Proteomes" id="UP001383192">
    <property type="component" value="Unassembled WGS sequence"/>
</dbReference>
<evidence type="ECO:0000313" key="9">
    <source>
        <dbReference type="EMBL" id="KAK7060366.1"/>
    </source>
</evidence>
<accession>A0AAW0E9T7</accession>
<reference evidence="9 10" key="1">
    <citation type="submission" date="2024-01" db="EMBL/GenBank/DDBJ databases">
        <title>A draft genome for a cacao thread blight-causing isolate of Paramarasmius palmivorus.</title>
        <authorList>
            <person name="Baruah I.K."/>
            <person name="Bukari Y."/>
            <person name="Amoako-Attah I."/>
            <person name="Meinhardt L.W."/>
            <person name="Bailey B.A."/>
            <person name="Cohen S.P."/>
        </authorList>
    </citation>
    <scope>NUCLEOTIDE SEQUENCE [LARGE SCALE GENOMIC DNA]</scope>
    <source>
        <strain evidence="9 10">GH-12</strain>
    </source>
</reference>
<organism evidence="9 10">
    <name type="scientific">Paramarasmius palmivorus</name>
    <dbReference type="NCBI Taxonomy" id="297713"/>
    <lineage>
        <taxon>Eukaryota</taxon>
        <taxon>Fungi</taxon>
        <taxon>Dikarya</taxon>
        <taxon>Basidiomycota</taxon>
        <taxon>Agaricomycotina</taxon>
        <taxon>Agaricomycetes</taxon>
        <taxon>Agaricomycetidae</taxon>
        <taxon>Agaricales</taxon>
        <taxon>Marasmiineae</taxon>
        <taxon>Marasmiaceae</taxon>
        <taxon>Paramarasmius</taxon>
    </lineage>
</organism>
<comment type="similarity">
    <text evidence="2">Belongs to the major facilitator superfamily. Sugar transporter (TC 2.A.1.1) family.</text>
</comment>
<keyword evidence="5 7" id="KW-0472">Membrane</keyword>
<feature type="transmembrane region" description="Helical" evidence="7">
    <location>
        <begin position="162"/>
        <end position="185"/>
    </location>
</feature>
<dbReference type="InterPro" id="IPR005828">
    <property type="entry name" value="MFS_sugar_transport-like"/>
</dbReference>
<dbReference type="GO" id="GO:0005351">
    <property type="term" value="F:carbohydrate:proton symporter activity"/>
    <property type="evidence" value="ECO:0007669"/>
    <property type="project" value="TreeGrafter"/>
</dbReference>
<proteinExistence type="inferred from homology"/>
<dbReference type="PANTHER" id="PTHR48022">
    <property type="entry name" value="PLASTIDIC GLUCOSE TRANSPORTER 4"/>
    <property type="match status" value="1"/>
</dbReference>
<dbReference type="PANTHER" id="PTHR48022:SF79">
    <property type="entry name" value="LACTOSE PERMEASE, PUTATIVE (AFU_ORTHOLOGUE AFUA_6G01860)-RELATED"/>
    <property type="match status" value="1"/>
</dbReference>
<name>A0AAW0E9T7_9AGAR</name>
<dbReference type="SUPFAM" id="SSF103473">
    <property type="entry name" value="MFS general substrate transporter"/>
    <property type="match status" value="1"/>
</dbReference>
<evidence type="ECO:0000256" key="1">
    <source>
        <dbReference type="ARBA" id="ARBA00004141"/>
    </source>
</evidence>
<feature type="transmembrane region" description="Helical" evidence="7">
    <location>
        <begin position="108"/>
        <end position="126"/>
    </location>
</feature>
<feature type="transmembrane region" description="Helical" evidence="7">
    <location>
        <begin position="197"/>
        <end position="217"/>
    </location>
</feature>
<dbReference type="InterPro" id="IPR020846">
    <property type="entry name" value="MFS_dom"/>
</dbReference>
<dbReference type="AlphaFoldDB" id="A0AAW0E9T7"/>
<evidence type="ECO:0000259" key="8">
    <source>
        <dbReference type="PROSITE" id="PS50850"/>
    </source>
</evidence>
<comment type="subcellular location">
    <subcellularLocation>
        <location evidence="1">Membrane</location>
        <topology evidence="1">Multi-pass membrane protein</topology>
    </subcellularLocation>
</comment>
<dbReference type="InterPro" id="IPR036259">
    <property type="entry name" value="MFS_trans_sf"/>
</dbReference>
<dbReference type="Gene3D" id="1.20.1250.20">
    <property type="entry name" value="MFS general substrate transporter like domains"/>
    <property type="match status" value="1"/>
</dbReference>
<evidence type="ECO:0000256" key="5">
    <source>
        <dbReference type="ARBA" id="ARBA00023136"/>
    </source>
</evidence>
<evidence type="ECO:0000256" key="6">
    <source>
        <dbReference type="SAM" id="MobiDB-lite"/>
    </source>
</evidence>